<organism evidence="1 2">
    <name type="scientific">Herbaspirillum frisingense</name>
    <dbReference type="NCBI Taxonomy" id="92645"/>
    <lineage>
        <taxon>Bacteria</taxon>
        <taxon>Pseudomonadati</taxon>
        <taxon>Pseudomonadota</taxon>
        <taxon>Betaproteobacteria</taxon>
        <taxon>Burkholderiales</taxon>
        <taxon>Oxalobacteraceae</taxon>
        <taxon>Herbaspirillum</taxon>
    </lineage>
</organism>
<dbReference type="EMBL" id="JAVDSJ010000005">
    <property type="protein sequence ID" value="MDR6585708.1"/>
    <property type="molecule type" value="Genomic_DNA"/>
</dbReference>
<dbReference type="SUPFAM" id="SSF51182">
    <property type="entry name" value="RmlC-like cupins"/>
    <property type="match status" value="1"/>
</dbReference>
<dbReference type="RefSeq" id="WP_102661362.1">
    <property type="nucleotide sequence ID" value="NZ_JAVDSJ010000005.1"/>
</dbReference>
<dbReference type="Pfam" id="PF14499">
    <property type="entry name" value="DUF4437"/>
    <property type="match status" value="1"/>
</dbReference>
<gene>
    <name evidence="1" type="ORF">J2W50_003926</name>
</gene>
<keyword evidence="2" id="KW-1185">Reference proteome</keyword>
<evidence type="ECO:0000313" key="1">
    <source>
        <dbReference type="EMBL" id="MDR6585708.1"/>
    </source>
</evidence>
<protein>
    <recommendedName>
        <fullName evidence="3">DUF4437 domain-containing protein</fullName>
    </recommendedName>
</protein>
<dbReference type="InterPro" id="IPR011051">
    <property type="entry name" value="RmlC_Cupin_sf"/>
</dbReference>
<evidence type="ECO:0000313" key="2">
    <source>
        <dbReference type="Proteomes" id="UP001260715"/>
    </source>
</evidence>
<dbReference type="Proteomes" id="UP001260715">
    <property type="component" value="Unassembled WGS sequence"/>
</dbReference>
<sequence length="171" mass="18363">MTDTSDTTDTVPQYHLYQDIMNIKEVFIAAGLSLGLSAIAHAADKKPVHEGPSVSIPASDIQFIDTGVKSDGKELQAGPAYGNLANGRHGTFVRAPAGFKSAPHTHSEDYYAVVLKGVGANYQAGGKVVPLPVGSYWFQRGEESHVTECISDTDCLFFLVQPGKFDYVLSK</sequence>
<dbReference type="InterPro" id="IPR028013">
    <property type="entry name" value="DUF4437"/>
</dbReference>
<dbReference type="Gene3D" id="2.60.120.10">
    <property type="entry name" value="Jelly Rolls"/>
    <property type="match status" value="1"/>
</dbReference>
<dbReference type="InterPro" id="IPR014710">
    <property type="entry name" value="RmlC-like_jellyroll"/>
</dbReference>
<reference evidence="1 2" key="1">
    <citation type="submission" date="2023-07" db="EMBL/GenBank/DDBJ databases">
        <title>Sorghum-associated microbial communities from plants grown in Nebraska, USA.</title>
        <authorList>
            <person name="Schachtman D."/>
        </authorList>
    </citation>
    <scope>NUCLEOTIDE SEQUENCE [LARGE SCALE GENOMIC DNA]</scope>
    <source>
        <strain evidence="1 2">596</strain>
    </source>
</reference>
<comment type="caution">
    <text evidence="1">The sequence shown here is derived from an EMBL/GenBank/DDBJ whole genome shotgun (WGS) entry which is preliminary data.</text>
</comment>
<accession>A0ABU1PKQ7</accession>
<name>A0ABU1PKQ7_9BURK</name>
<evidence type="ECO:0008006" key="3">
    <source>
        <dbReference type="Google" id="ProtNLM"/>
    </source>
</evidence>
<proteinExistence type="predicted"/>